<evidence type="ECO:0000259" key="1">
    <source>
        <dbReference type="PROSITE" id="PS50987"/>
    </source>
</evidence>
<dbReference type="Pfam" id="PF01022">
    <property type="entry name" value="HTH_5"/>
    <property type="match status" value="1"/>
</dbReference>
<dbReference type="EMBL" id="JBHILJ010000005">
    <property type="protein sequence ID" value="MFB5737048.1"/>
    <property type="molecule type" value="Genomic_DNA"/>
</dbReference>
<sequence>MGARYLPGSLSSDKSILSALKALSDETRIRVLRILSIAPLNVQEITEVLDMGQSRISRHLKILTDAGFLVSQREGSWVYYRPKNAQDSYDFSLELNSLLLRFEKSLPYSEQDFYKTKGILKQRDLKTSQYFDEVAKNWESIQRDVLDPILYRNKILDRLPEFSGRISDLGCGPGGLIPYLLTKSKEVLGIDSSEEMLKEARNSFLNNPQVSFLEADLDALPNSLRNSSDAVVASMVLHHLSNPAKVMREINAILRDNGTFIIVDLKKHTQEFMRDNFADLWLGFEPELLTDWLNHTGFSIESIEEIESHQHFKVLIIKAKKRGGL</sequence>
<protein>
    <submittedName>
        <fullName evidence="2">ArsR/SmtB family transcription factor</fullName>
    </submittedName>
</protein>
<gene>
    <name evidence="2" type="ORF">ACE5IX_11045</name>
</gene>
<dbReference type="PANTHER" id="PTHR43861">
    <property type="entry name" value="TRANS-ACONITATE 2-METHYLTRANSFERASE-RELATED"/>
    <property type="match status" value="1"/>
</dbReference>
<dbReference type="Gene3D" id="1.10.10.10">
    <property type="entry name" value="Winged helix-like DNA-binding domain superfamily/Winged helix DNA-binding domain"/>
    <property type="match status" value="1"/>
</dbReference>
<evidence type="ECO:0000313" key="2">
    <source>
        <dbReference type="EMBL" id="MFB5737048.1"/>
    </source>
</evidence>
<dbReference type="CDD" id="cd02440">
    <property type="entry name" value="AdoMet_MTases"/>
    <property type="match status" value="1"/>
</dbReference>
<dbReference type="InterPro" id="IPR013216">
    <property type="entry name" value="Methyltransf_11"/>
</dbReference>
<dbReference type="InterPro" id="IPR011991">
    <property type="entry name" value="ArsR-like_HTH"/>
</dbReference>
<dbReference type="InterPro" id="IPR036388">
    <property type="entry name" value="WH-like_DNA-bd_sf"/>
</dbReference>
<dbReference type="InterPro" id="IPR029063">
    <property type="entry name" value="SAM-dependent_MTases_sf"/>
</dbReference>
<keyword evidence="3" id="KW-1185">Reference proteome</keyword>
<proteinExistence type="predicted"/>
<comment type="caution">
    <text evidence="2">The sequence shown here is derived from an EMBL/GenBank/DDBJ whole genome shotgun (WGS) entry which is preliminary data.</text>
</comment>
<dbReference type="Pfam" id="PF08241">
    <property type="entry name" value="Methyltransf_11"/>
    <property type="match status" value="1"/>
</dbReference>
<dbReference type="PROSITE" id="PS50987">
    <property type="entry name" value="HTH_ARSR_2"/>
    <property type="match status" value="1"/>
</dbReference>
<dbReference type="InterPro" id="IPR036390">
    <property type="entry name" value="WH_DNA-bd_sf"/>
</dbReference>
<dbReference type="SUPFAM" id="SSF46785">
    <property type="entry name" value="Winged helix' DNA-binding domain"/>
    <property type="match status" value="1"/>
</dbReference>
<dbReference type="InterPro" id="IPR001845">
    <property type="entry name" value="HTH_ArsR_DNA-bd_dom"/>
</dbReference>
<dbReference type="SUPFAM" id="SSF53335">
    <property type="entry name" value="S-adenosyl-L-methionine-dependent methyltransferases"/>
    <property type="match status" value="1"/>
</dbReference>
<dbReference type="RefSeq" id="WP_167884074.1">
    <property type="nucleotide sequence ID" value="NZ_JBHILI010000006.1"/>
</dbReference>
<evidence type="ECO:0000313" key="3">
    <source>
        <dbReference type="Proteomes" id="UP001580391"/>
    </source>
</evidence>
<dbReference type="CDD" id="cd00090">
    <property type="entry name" value="HTH_ARSR"/>
    <property type="match status" value="1"/>
</dbReference>
<dbReference type="Gene3D" id="3.40.50.150">
    <property type="entry name" value="Vaccinia Virus protein VP39"/>
    <property type="match status" value="1"/>
</dbReference>
<dbReference type="SMART" id="SM00418">
    <property type="entry name" value="HTH_ARSR"/>
    <property type="match status" value="1"/>
</dbReference>
<dbReference type="NCBIfam" id="NF033788">
    <property type="entry name" value="HTH_metalloreg"/>
    <property type="match status" value="1"/>
</dbReference>
<dbReference type="PRINTS" id="PR00778">
    <property type="entry name" value="HTHARSR"/>
</dbReference>
<name>A0ABV5BP14_9LEPT</name>
<feature type="domain" description="HTH arsR-type" evidence="1">
    <location>
        <begin position="10"/>
        <end position="110"/>
    </location>
</feature>
<accession>A0ABV5BP14</accession>
<dbReference type="Proteomes" id="UP001580391">
    <property type="component" value="Unassembled WGS sequence"/>
</dbReference>
<reference evidence="2 3" key="1">
    <citation type="submission" date="2024-09" db="EMBL/GenBank/DDBJ databases">
        <title>Taxonomic and Genotyping Characterization of Leptospira Strains isolated from Multiple Sources in Colombia highlights the importance of intermediate species.</title>
        <authorList>
            <person name="Torres Higuera L."/>
            <person name="Rojas Tapias D."/>
            <person name="Jimenez Velasquez S."/>
            <person name="Renjifo Ibanez C."/>
        </authorList>
    </citation>
    <scope>NUCLEOTIDE SEQUENCE [LARGE SCALE GENOMIC DNA]</scope>
    <source>
        <strain evidence="2 3">Lep080</strain>
    </source>
</reference>
<organism evidence="2 3">
    <name type="scientific">Leptospira wolffii</name>
    <dbReference type="NCBI Taxonomy" id="409998"/>
    <lineage>
        <taxon>Bacteria</taxon>
        <taxon>Pseudomonadati</taxon>
        <taxon>Spirochaetota</taxon>
        <taxon>Spirochaetia</taxon>
        <taxon>Leptospirales</taxon>
        <taxon>Leptospiraceae</taxon>
        <taxon>Leptospira</taxon>
    </lineage>
</organism>